<keyword evidence="3" id="KW-0547">Nucleotide-binding</keyword>
<evidence type="ECO:0000313" key="6">
    <source>
        <dbReference type="EMBL" id="ELU05367.1"/>
    </source>
</evidence>
<dbReference type="Proteomes" id="UP000014760">
    <property type="component" value="Unassembled WGS sequence"/>
</dbReference>
<evidence type="ECO:0000313" key="8">
    <source>
        <dbReference type="Proteomes" id="UP000014760"/>
    </source>
</evidence>
<protein>
    <recommendedName>
        <fullName evidence="5">ABC transporter domain-containing protein</fullName>
    </recommendedName>
</protein>
<evidence type="ECO:0000256" key="3">
    <source>
        <dbReference type="ARBA" id="ARBA00022741"/>
    </source>
</evidence>
<proteinExistence type="inferred from homology"/>
<dbReference type="InterPro" id="IPR017871">
    <property type="entry name" value="ABC_transporter-like_CS"/>
</dbReference>
<dbReference type="Gene3D" id="3.40.50.300">
    <property type="entry name" value="P-loop containing nucleotide triphosphate hydrolases"/>
    <property type="match status" value="1"/>
</dbReference>
<reference evidence="6 8" key="2">
    <citation type="journal article" date="2013" name="Nature">
        <title>Insights into bilaterian evolution from three spiralian genomes.</title>
        <authorList>
            <person name="Simakov O."/>
            <person name="Marletaz F."/>
            <person name="Cho S.J."/>
            <person name="Edsinger-Gonzales E."/>
            <person name="Havlak P."/>
            <person name="Hellsten U."/>
            <person name="Kuo D.H."/>
            <person name="Larsson T."/>
            <person name="Lv J."/>
            <person name="Arendt D."/>
            <person name="Savage R."/>
            <person name="Osoegawa K."/>
            <person name="de Jong P."/>
            <person name="Grimwood J."/>
            <person name="Chapman J.A."/>
            <person name="Shapiro H."/>
            <person name="Aerts A."/>
            <person name="Otillar R.P."/>
            <person name="Terry A.Y."/>
            <person name="Boore J.L."/>
            <person name="Grigoriev I.V."/>
            <person name="Lindberg D.R."/>
            <person name="Seaver E.C."/>
            <person name="Weisblat D.A."/>
            <person name="Putnam N.H."/>
            <person name="Rokhsar D.S."/>
        </authorList>
    </citation>
    <scope>NUCLEOTIDE SEQUENCE</scope>
    <source>
        <strain evidence="6 8">I ESC-2004</strain>
    </source>
</reference>
<keyword evidence="4" id="KW-0067">ATP-binding</keyword>
<keyword evidence="2" id="KW-0813">Transport</keyword>
<accession>R7UN45</accession>
<dbReference type="SUPFAM" id="SSF52540">
    <property type="entry name" value="P-loop containing nucleoside triphosphate hydrolases"/>
    <property type="match status" value="1"/>
</dbReference>
<keyword evidence="8" id="KW-1185">Reference proteome</keyword>
<feature type="non-terminal residue" evidence="6">
    <location>
        <position position="1"/>
    </location>
</feature>
<dbReference type="PANTHER" id="PTHR43776">
    <property type="entry name" value="TRANSPORT ATP-BINDING PROTEIN"/>
    <property type="match status" value="1"/>
</dbReference>
<dbReference type="PROSITE" id="PS50893">
    <property type="entry name" value="ABC_TRANSPORTER_2"/>
    <property type="match status" value="1"/>
</dbReference>
<dbReference type="CDD" id="cd03257">
    <property type="entry name" value="ABC_NikE_OppD_transporters"/>
    <property type="match status" value="1"/>
</dbReference>
<feature type="non-terminal residue" evidence="6">
    <location>
        <position position="203"/>
    </location>
</feature>
<dbReference type="STRING" id="283909.R7UN45"/>
<sequence>KTTLGMALLKLQTSEGLIHFEDQRIDCMNQNQFRPLRREMQIVFQDPFGSLSPRMTVAEIVGEGLDIHKLATEENREQMIISALNDVGLDPDCRHRYPHEFSGGQRQRISIARALALKPKLIVLDEPTSALDRTVQSQIIDLLRTLQKKYNLSYIFISHDLAVVKAMSHRILVMQAGEIVEQGDTHQIFDQPREEYTQELINA</sequence>
<dbReference type="InterPro" id="IPR003439">
    <property type="entry name" value="ABC_transporter-like_ATP-bd"/>
</dbReference>
<dbReference type="InterPro" id="IPR050319">
    <property type="entry name" value="ABC_transp_ATP-bind"/>
</dbReference>
<dbReference type="OMA" id="QWFWQPA"/>
<dbReference type="AlphaFoldDB" id="R7UN45"/>
<organism evidence="6">
    <name type="scientific">Capitella teleta</name>
    <name type="common">Polychaete worm</name>
    <dbReference type="NCBI Taxonomy" id="283909"/>
    <lineage>
        <taxon>Eukaryota</taxon>
        <taxon>Metazoa</taxon>
        <taxon>Spiralia</taxon>
        <taxon>Lophotrochozoa</taxon>
        <taxon>Annelida</taxon>
        <taxon>Polychaeta</taxon>
        <taxon>Sedentaria</taxon>
        <taxon>Scolecida</taxon>
        <taxon>Capitellidae</taxon>
        <taxon>Capitella</taxon>
    </lineage>
</organism>
<dbReference type="GO" id="GO:0005524">
    <property type="term" value="F:ATP binding"/>
    <property type="evidence" value="ECO:0007669"/>
    <property type="project" value="UniProtKB-KW"/>
</dbReference>
<dbReference type="InterPro" id="IPR027417">
    <property type="entry name" value="P-loop_NTPase"/>
</dbReference>
<reference evidence="8" key="1">
    <citation type="submission" date="2012-12" db="EMBL/GenBank/DDBJ databases">
        <authorList>
            <person name="Hellsten U."/>
            <person name="Grimwood J."/>
            <person name="Chapman J.A."/>
            <person name="Shapiro H."/>
            <person name="Aerts A."/>
            <person name="Otillar R.P."/>
            <person name="Terry A.Y."/>
            <person name="Boore J.L."/>
            <person name="Simakov O."/>
            <person name="Marletaz F."/>
            <person name="Cho S.-J."/>
            <person name="Edsinger-Gonzales E."/>
            <person name="Havlak P."/>
            <person name="Kuo D.-H."/>
            <person name="Larsson T."/>
            <person name="Lv J."/>
            <person name="Arendt D."/>
            <person name="Savage R."/>
            <person name="Osoegawa K."/>
            <person name="de Jong P."/>
            <person name="Lindberg D.R."/>
            <person name="Seaver E.C."/>
            <person name="Weisblat D.A."/>
            <person name="Putnam N.H."/>
            <person name="Grigoriev I.V."/>
            <person name="Rokhsar D.S."/>
        </authorList>
    </citation>
    <scope>NUCLEOTIDE SEQUENCE</scope>
    <source>
        <strain evidence="8">I ESC-2004</strain>
    </source>
</reference>
<dbReference type="EnsemblMetazoa" id="CapteT60786">
    <property type="protein sequence ID" value="CapteP60786"/>
    <property type="gene ID" value="CapteG60786"/>
</dbReference>
<evidence type="ECO:0000256" key="1">
    <source>
        <dbReference type="ARBA" id="ARBA00005417"/>
    </source>
</evidence>
<dbReference type="Pfam" id="PF00005">
    <property type="entry name" value="ABC_tran"/>
    <property type="match status" value="1"/>
</dbReference>
<evidence type="ECO:0000259" key="5">
    <source>
        <dbReference type="PROSITE" id="PS50893"/>
    </source>
</evidence>
<dbReference type="EMBL" id="AMQN01044256">
    <property type="status" value="NOT_ANNOTATED_CDS"/>
    <property type="molecule type" value="Genomic_DNA"/>
</dbReference>
<feature type="domain" description="ABC transporter" evidence="5">
    <location>
        <begin position="1"/>
        <end position="201"/>
    </location>
</feature>
<dbReference type="OrthoDB" id="447368at2759"/>
<reference evidence="7" key="3">
    <citation type="submission" date="2015-06" db="UniProtKB">
        <authorList>
            <consortium name="EnsemblMetazoa"/>
        </authorList>
    </citation>
    <scope>IDENTIFICATION</scope>
</reference>
<evidence type="ECO:0000256" key="2">
    <source>
        <dbReference type="ARBA" id="ARBA00022448"/>
    </source>
</evidence>
<evidence type="ECO:0000313" key="7">
    <source>
        <dbReference type="EnsemblMetazoa" id="CapteP60786"/>
    </source>
</evidence>
<dbReference type="EMBL" id="KB301583">
    <property type="protein sequence ID" value="ELU05367.1"/>
    <property type="molecule type" value="Genomic_DNA"/>
</dbReference>
<gene>
    <name evidence="6" type="ORF">CAPTEDRAFT_60786</name>
</gene>
<dbReference type="GO" id="GO:0016887">
    <property type="term" value="F:ATP hydrolysis activity"/>
    <property type="evidence" value="ECO:0007669"/>
    <property type="project" value="InterPro"/>
</dbReference>
<evidence type="ECO:0000256" key="4">
    <source>
        <dbReference type="ARBA" id="ARBA00022840"/>
    </source>
</evidence>
<comment type="similarity">
    <text evidence="1">Belongs to the ABC transporter superfamily.</text>
</comment>
<dbReference type="PROSITE" id="PS00211">
    <property type="entry name" value="ABC_TRANSPORTER_1"/>
    <property type="match status" value="1"/>
</dbReference>
<name>R7UN45_CAPTE</name>
<dbReference type="HOGENOM" id="CLU_000604_1_23_1"/>
<dbReference type="PANTHER" id="PTHR43776:SF7">
    <property type="entry name" value="D,D-DIPEPTIDE TRANSPORT ATP-BINDING PROTEIN DDPF-RELATED"/>
    <property type="match status" value="1"/>
</dbReference>